<evidence type="ECO:0000259" key="6">
    <source>
        <dbReference type="Pfam" id="PF13505"/>
    </source>
</evidence>
<keyword evidence="3" id="KW-0472">Membrane</keyword>
<name>A0A2U2BS94_9PROT</name>
<comment type="subcellular location">
    <subcellularLocation>
        <location evidence="1">Membrane</location>
    </subcellularLocation>
</comment>
<reference evidence="8" key="1">
    <citation type="submission" date="2018-05" db="EMBL/GenBank/DDBJ databases">
        <authorList>
            <person name="Liu B.-T."/>
        </authorList>
    </citation>
    <scope>NUCLEOTIDE SEQUENCE [LARGE SCALE GENOMIC DNA]</scope>
    <source>
        <strain evidence="8">WD6-1</strain>
    </source>
</reference>
<evidence type="ECO:0000256" key="5">
    <source>
        <dbReference type="SAM" id="SignalP"/>
    </source>
</evidence>
<protein>
    <recommendedName>
        <fullName evidence="6">Outer membrane protein beta-barrel domain-containing protein</fullName>
    </recommendedName>
</protein>
<comment type="similarity">
    <text evidence="4">Belongs to the Omp25/RopB family.</text>
</comment>
<dbReference type="SUPFAM" id="SSF56925">
    <property type="entry name" value="OMPA-like"/>
    <property type="match status" value="1"/>
</dbReference>
<evidence type="ECO:0000256" key="1">
    <source>
        <dbReference type="ARBA" id="ARBA00004370"/>
    </source>
</evidence>
<feature type="domain" description="Outer membrane protein beta-barrel" evidence="6">
    <location>
        <begin position="6"/>
        <end position="249"/>
    </location>
</feature>
<accession>A0A2U2BS94</accession>
<dbReference type="AlphaFoldDB" id="A0A2U2BS94"/>
<dbReference type="InterPro" id="IPR011250">
    <property type="entry name" value="OMP/PagP_B-barrel"/>
</dbReference>
<evidence type="ECO:0000256" key="3">
    <source>
        <dbReference type="ARBA" id="ARBA00023136"/>
    </source>
</evidence>
<evidence type="ECO:0000313" key="7">
    <source>
        <dbReference type="EMBL" id="PWE16862.1"/>
    </source>
</evidence>
<keyword evidence="2 5" id="KW-0732">Signal</keyword>
<proteinExistence type="inferred from homology"/>
<feature type="chain" id="PRO_5015508048" description="Outer membrane protein beta-barrel domain-containing protein" evidence="5">
    <location>
        <begin position="21"/>
        <end position="249"/>
    </location>
</feature>
<keyword evidence="8" id="KW-1185">Reference proteome</keyword>
<dbReference type="PANTHER" id="PTHR34001:SF3">
    <property type="entry name" value="BLL7405 PROTEIN"/>
    <property type="match status" value="1"/>
</dbReference>
<dbReference type="PANTHER" id="PTHR34001">
    <property type="entry name" value="BLL7405 PROTEIN"/>
    <property type="match status" value="1"/>
</dbReference>
<comment type="caution">
    <text evidence="7">The sequence shown here is derived from an EMBL/GenBank/DDBJ whole genome shotgun (WGS) entry which is preliminary data.</text>
</comment>
<evidence type="ECO:0000256" key="4">
    <source>
        <dbReference type="ARBA" id="ARBA00038306"/>
    </source>
</evidence>
<gene>
    <name evidence="7" type="ORF">DDZ18_11780</name>
</gene>
<feature type="signal peptide" evidence="5">
    <location>
        <begin position="1"/>
        <end position="20"/>
    </location>
</feature>
<evidence type="ECO:0000313" key="8">
    <source>
        <dbReference type="Proteomes" id="UP000245168"/>
    </source>
</evidence>
<dbReference type="EMBL" id="QEXV01000005">
    <property type="protein sequence ID" value="PWE16862.1"/>
    <property type="molecule type" value="Genomic_DNA"/>
</dbReference>
<dbReference type="Pfam" id="PF13505">
    <property type="entry name" value="OMP_b-brl"/>
    <property type="match status" value="1"/>
</dbReference>
<organism evidence="7 8">
    <name type="scientific">Marinicauda salina</name>
    <dbReference type="NCBI Taxonomy" id="2135793"/>
    <lineage>
        <taxon>Bacteria</taxon>
        <taxon>Pseudomonadati</taxon>
        <taxon>Pseudomonadota</taxon>
        <taxon>Alphaproteobacteria</taxon>
        <taxon>Maricaulales</taxon>
        <taxon>Maricaulaceae</taxon>
        <taxon>Marinicauda</taxon>
    </lineage>
</organism>
<dbReference type="Gene3D" id="2.40.160.20">
    <property type="match status" value="1"/>
</dbReference>
<dbReference type="InterPro" id="IPR051692">
    <property type="entry name" value="OMP-like"/>
</dbReference>
<dbReference type="Proteomes" id="UP000245168">
    <property type="component" value="Unassembled WGS sequence"/>
</dbReference>
<sequence>MLKTSALIAAFALTTGTASAQDWSGFYLGGNVSTSSGESEADVVTGGQWSIEGALRPAFEDLMSTTLDPEGTGFGVQGGYLHEYPSQVVIGAELGYSYLDVDDARMLPQTATSFGPSPTYAPVNTIEAEGQFNIRGSLGYDFNPLLAYLTLGYSTADATATTEVLSSGGYSKAGEESGWVHGLSYGAGAAIRLGNAWSIRLEYARTEYEDMVYDTEYRAGSTFTSPEYTETITQTLELDTFQLGVNFHF</sequence>
<dbReference type="InterPro" id="IPR027385">
    <property type="entry name" value="Beta-barrel_OMP"/>
</dbReference>
<dbReference type="GO" id="GO:0016020">
    <property type="term" value="C:membrane"/>
    <property type="evidence" value="ECO:0007669"/>
    <property type="project" value="UniProtKB-SubCell"/>
</dbReference>
<evidence type="ECO:0000256" key="2">
    <source>
        <dbReference type="ARBA" id="ARBA00022729"/>
    </source>
</evidence>
<dbReference type="RefSeq" id="WP_109253585.1">
    <property type="nucleotide sequence ID" value="NZ_QEXV01000005.1"/>
</dbReference>